<reference evidence="1" key="1">
    <citation type="submission" date="2020-02" db="EMBL/GenBank/DDBJ databases">
        <authorList>
            <person name="Meier V. D."/>
        </authorList>
    </citation>
    <scope>NUCLEOTIDE SEQUENCE</scope>
    <source>
        <strain evidence="1">AVDCRST_MAG77</strain>
    </source>
</reference>
<dbReference type="SUPFAM" id="SSF81301">
    <property type="entry name" value="Nucleotidyltransferase"/>
    <property type="match status" value="1"/>
</dbReference>
<evidence type="ECO:0000313" key="1">
    <source>
        <dbReference type="EMBL" id="CAA9225505.1"/>
    </source>
</evidence>
<dbReference type="Gene3D" id="3.30.460.10">
    <property type="entry name" value="Beta Polymerase, domain 2"/>
    <property type="match status" value="1"/>
</dbReference>
<name>A0A6J4HKY9_9CHLR</name>
<proteinExistence type="predicted"/>
<accession>A0A6J4HKY9</accession>
<protein>
    <recommendedName>
        <fullName evidence="2">Polymerase nucleotidyl transferase domain-containing protein</fullName>
    </recommendedName>
</protein>
<dbReference type="EMBL" id="CADCTC010000048">
    <property type="protein sequence ID" value="CAA9225505.1"/>
    <property type="molecule type" value="Genomic_DNA"/>
</dbReference>
<dbReference type="InterPro" id="IPR043519">
    <property type="entry name" value="NT_sf"/>
</dbReference>
<gene>
    <name evidence="1" type="ORF">AVDCRST_MAG77-703</name>
</gene>
<dbReference type="AlphaFoldDB" id="A0A6J4HKY9"/>
<organism evidence="1">
    <name type="scientific">uncultured Chloroflexota bacterium</name>
    <dbReference type="NCBI Taxonomy" id="166587"/>
    <lineage>
        <taxon>Bacteria</taxon>
        <taxon>Bacillati</taxon>
        <taxon>Chloroflexota</taxon>
        <taxon>environmental samples</taxon>
    </lineage>
</organism>
<evidence type="ECO:0008006" key="2">
    <source>
        <dbReference type="Google" id="ProtNLM"/>
    </source>
</evidence>
<sequence length="280" mass="31253">MTPQQLPGAAEHQALLRAVVSHYATDTRVLAVNVYGSLGRGNWDSYSDADLDVVVADDVSLSHEWVAREVERLFRACGYQPVALFNGHDEADFVLPSLMHGSICYHALKNTRAHIVDSVLVLGGPLDRATIEAAGRANQPTRTRPLSTTLGMCLVYLTTLDGRLHRRQFWPAYQSLYLARWELLQLFTASRPRWSRPYHVFEADADEGLKRRFGETLPQHNLPSLQHAFLSLLDLVKHDLLDISAGRMALADAQRQLLADLRARQTALDLTADEQLAPPG</sequence>